<feature type="chain" id="PRO_5014800972" evidence="2">
    <location>
        <begin position="20"/>
        <end position="184"/>
    </location>
</feature>
<dbReference type="InterPro" id="IPR000866">
    <property type="entry name" value="AhpC/TSA"/>
</dbReference>
<dbReference type="Pfam" id="PF00578">
    <property type="entry name" value="AhpC-TSA"/>
    <property type="match status" value="1"/>
</dbReference>
<dbReference type="Proteomes" id="UP000233387">
    <property type="component" value="Unassembled WGS sequence"/>
</dbReference>
<dbReference type="OrthoDB" id="6399635at2"/>
<dbReference type="CDD" id="cd02966">
    <property type="entry name" value="TlpA_like_family"/>
    <property type="match status" value="1"/>
</dbReference>
<organism evidence="4 5">
    <name type="scientific">Raineya orbicola</name>
    <dbReference type="NCBI Taxonomy" id="2016530"/>
    <lineage>
        <taxon>Bacteria</taxon>
        <taxon>Pseudomonadati</taxon>
        <taxon>Bacteroidota</taxon>
        <taxon>Cytophagia</taxon>
        <taxon>Cytophagales</taxon>
        <taxon>Raineyaceae</taxon>
        <taxon>Raineya</taxon>
    </lineage>
</organism>
<feature type="signal peptide" evidence="2">
    <location>
        <begin position="1"/>
        <end position="19"/>
    </location>
</feature>
<keyword evidence="5" id="KW-1185">Reference proteome</keyword>
<keyword evidence="1" id="KW-0676">Redox-active center</keyword>
<evidence type="ECO:0000259" key="3">
    <source>
        <dbReference type="PROSITE" id="PS51352"/>
    </source>
</evidence>
<dbReference type="PANTHER" id="PTHR42852:SF13">
    <property type="entry name" value="PROTEIN DIPZ"/>
    <property type="match status" value="1"/>
</dbReference>
<dbReference type="EMBL" id="NKXO01000001">
    <property type="protein sequence ID" value="PKQ70957.1"/>
    <property type="molecule type" value="Genomic_DNA"/>
</dbReference>
<dbReference type="PROSITE" id="PS51352">
    <property type="entry name" value="THIOREDOXIN_2"/>
    <property type="match status" value="1"/>
</dbReference>
<evidence type="ECO:0000256" key="2">
    <source>
        <dbReference type="SAM" id="SignalP"/>
    </source>
</evidence>
<proteinExistence type="predicted"/>
<accession>A0A2N3IKW2</accession>
<dbReference type="PANTHER" id="PTHR42852">
    <property type="entry name" value="THIOL:DISULFIDE INTERCHANGE PROTEIN DSBE"/>
    <property type="match status" value="1"/>
</dbReference>
<dbReference type="InterPro" id="IPR050553">
    <property type="entry name" value="Thioredoxin_ResA/DsbE_sf"/>
</dbReference>
<keyword evidence="2" id="KW-0732">Signal</keyword>
<dbReference type="Gene3D" id="3.40.30.10">
    <property type="entry name" value="Glutaredoxin"/>
    <property type="match status" value="1"/>
</dbReference>
<sequence>MKKYLFLAVWLFVSYGVMAQDLENAKKEVSKKMFKQNIVAPDFELKNLEGKNVKLSDLKGKVVVLDFWATWCGPCVASFPGMKKASDKYKNDKNVVFLFIATSEEPRNRTERLKRFIEKKKYDFNVLIDDNDAVAAKFGVMGIPMKFVVDTQGNIRFASEGFNGSTDNTALEIEAMIELAKTGK</sequence>
<comment type="caution">
    <text evidence="4">The sequence shown here is derived from an EMBL/GenBank/DDBJ whole genome shotgun (WGS) entry which is preliminary data.</text>
</comment>
<dbReference type="InterPro" id="IPR017937">
    <property type="entry name" value="Thioredoxin_CS"/>
</dbReference>
<feature type="domain" description="Thioredoxin" evidence="3">
    <location>
        <begin position="34"/>
        <end position="182"/>
    </location>
</feature>
<evidence type="ECO:0000256" key="1">
    <source>
        <dbReference type="ARBA" id="ARBA00023284"/>
    </source>
</evidence>
<dbReference type="PROSITE" id="PS00194">
    <property type="entry name" value="THIOREDOXIN_1"/>
    <property type="match status" value="1"/>
</dbReference>
<name>A0A2N3IKW2_9BACT</name>
<reference evidence="4 5" key="1">
    <citation type="submission" date="2017-06" db="EMBL/GenBank/DDBJ databases">
        <title>Raineya orbicola gen. nov., sp. nov. a slightly thermophilic bacterium of the phylum Bacteroidetes and the description of Raineyaceae fam. nov.</title>
        <authorList>
            <person name="Albuquerque L."/>
            <person name="Polonia A.R.M."/>
            <person name="Barroso C."/>
            <person name="Froufe H.J.C."/>
            <person name="Lage O."/>
            <person name="Lobo-Da-Cunha A."/>
            <person name="Egas C."/>
            <person name="Da Costa M.S."/>
        </authorList>
    </citation>
    <scope>NUCLEOTIDE SEQUENCE [LARGE SCALE GENOMIC DNA]</scope>
    <source>
        <strain evidence="4 5">SPSPC-11</strain>
    </source>
</reference>
<dbReference type="GO" id="GO:0016491">
    <property type="term" value="F:oxidoreductase activity"/>
    <property type="evidence" value="ECO:0007669"/>
    <property type="project" value="InterPro"/>
</dbReference>
<evidence type="ECO:0000313" key="4">
    <source>
        <dbReference type="EMBL" id="PKQ70957.1"/>
    </source>
</evidence>
<dbReference type="InterPro" id="IPR013766">
    <property type="entry name" value="Thioredoxin_domain"/>
</dbReference>
<evidence type="ECO:0000313" key="5">
    <source>
        <dbReference type="Proteomes" id="UP000233387"/>
    </source>
</evidence>
<dbReference type="GO" id="GO:0016209">
    <property type="term" value="F:antioxidant activity"/>
    <property type="evidence" value="ECO:0007669"/>
    <property type="project" value="InterPro"/>
</dbReference>
<dbReference type="RefSeq" id="WP_101357352.1">
    <property type="nucleotide sequence ID" value="NZ_NKXO01000001.1"/>
</dbReference>
<dbReference type="SUPFAM" id="SSF52833">
    <property type="entry name" value="Thioredoxin-like"/>
    <property type="match status" value="1"/>
</dbReference>
<dbReference type="InterPro" id="IPR036249">
    <property type="entry name" value="Thioredoxin-like_sf"/>
</dbReference>
<gene>
    <name evidence="4" type="ORF">Rain11_0098</name>
</gene>
<dbReference type="AlphaFoldDB" id="A0A2N3IKW2"/>
<protein>
    <submittedName>
        <fullName evidence="4">AhpC/TSA family</fullName>
    </submittedName>
</protein>